<protein>
    <submittedName>
        <fullName evidence="2">Secreted protein</fullName>
    </submittedName>
</protein>
<proteinExistence type="predicted"/>
<dbReference type="WBParaSite" id="HPLM_0002109501-mRNA-1">
    <property type="protein sequence ID" value="HPLM_0002109501-mRNA-1"/>
    <property type="gene ID" value="HPLM_0002109501"/>
</dbReference>
<dbReference type="AlphaFoldDB" id="A0A0N4X9Q0"/>
<evidence type="ECO:0000313" key="2">
    <source>
        <dbReference type="WBParaSite" id="HPLM_0002109501-mRNA-1"/>
    </source>
</evidence>
<keyword evidence="1" id="KW-0812">Transmembrane</keyword>
<feature type="transmembrane region" description="Helical" evidence="1">
    <location>
        <begin position="75"/>
        <end position="94"/>
    </location>
</feature>
<accession>A0A0N4X9Q0</accession>
<keyword evidence="1" id="KW-0472">Membrane</keyword>
<keyword evidence="1" id="KW-1133">Transmembrane helix</keyword>
<organism evidence="2">
    <name type="scientific">Haemonchus placei</name>
    <name type="common">Barber's pole worm</name>
    <dbReference type="NCBI Taxonomy" id="6290"/>
    <lineage>
        <taxon>Eukaryota</taxon>
        <taxon>Metazoa</taxon>
        <taxon>Ecdysozoa</taxon>
        <taxon>Nematoda</taxon>
        <taxon>Chromadorea</taxon>
        <taxon>Rhabditida</taxon>
        <taxon>Rhabditina</taxon>
        <taxon>Rhabditomorpha</taxon>
        <taxon>Strongyloidea</taxon>
        <taxon>Trichostrongylidae</taxon>
        <taxon>Haemonchus</taxon>
    </lineage>
</organism>
<name>A0A0N4X9Q0_HAEPC</name>
<feature type="transmembrane region" description="Helical" evidence="1">
    <location>
        <begin position="50"/>
        <end position="68"/>
    </location>
</feature>
<sequence length="114" mass="13327">LATQCYVLLSELHITSEWKYLYFCKVVIQRSNYCMWSYTGPSLPPSSPFLSFRFLPSAFAMSLWFLLFSKTQPTVLVAFRVGNIMFTIDMIIHWHSFPVALLLCHDNFFTIDRA</sequence>
<reference evidence="2" key="1">
    <citation type="submission" date="2017-02" db="UniProtKB">
        <authorList>
            <consortium name="WormBaseParasite"/>
        </authorList>
    </citation>
    <scope>IDENTIFICATION</scope>
</reference>
<evidence type="ECO:0000256" key="1">
    <source>
        <dbReference type="SAM" id="Phobius"/>
    </source>
</evidence>